<evidence type="ECO:0000313" key="16">
    <source>
        <dbReference type="Proteomes" id="UP000637720"/>
    </source>
</evidence>
<evidence type="ECO:0000256" key="5">
    <source>
        <dbReference type="ARBA" id="ARBA00022490"/>
    </source>
</evidence>
<dbReference type="InterPro" id="IPR015947">
    <property type="entry name" value="PUA-like_sf"/>
</dbReference>
<dbReference type="EMBL" id="BMOF01000007">
    <property type="protein sequence ID" value="GGJ95189.1"/>
    <property type="molecule type" value="Genomic_DNA"/>
</dbReference>
<protein>
    <recommendedName>
        <fullName evidence="4 12">Ribosomal RNA small subunit methyltransferase E</fullName>
        <ecNumber evidence="3 12">2.1.1.193</ecNumber>
    </recommendedName>
</protein>
<evidence type="ECO:0000256" key="1">
    <source>
        <dbReference type="ARBA" id="ARBA00004496"/>
    </source>
</evidence>
<dbReference type="NCBIfam" id="TIGR00046">
    <property type="entry name" value="RsmE family RNA methyltransferase"/>
    <property type="match status" value="1"/>
</dbReference>
<evidence type="ECO:0000313" key="15">
    <source>
        <dbReference type="EMBL" id="GGJ95189.1"/>
    </source>
</evidence>
<keyword evidence="5 12" id="KW-0963">Cytoplasm</keyword>
<dbReference type="SUPFAM" id="SSF75217">
    <property type="entry name" value="alpha/beta knot"/>
    <property type="match status" value="1"/>
</dbReference>
<keyword evidence="6 12" id="KW-0698">rRNA processing</keyword>
<dbReference type="AlphaFoldDB" id="A0A8J3FB63"/>
<evidence type="ECO:0000256" key="3">
    <source>
        <dbReference type="ARBA" id="ARBA00012328"/>
    </source>
</evidence>
<evidence type="ECO:0000256" key="12">
    <source>
        <dbReference type="PIRNR" id="PIRNR015601"/>
    </source>
</evidence>
<dbReference type="PIRSF" id="PIRSF015601">
    <property type="entry name" value="MTase_slr0722"/>
    <property type="match status" value="1"/>
</dbReference>
<dbReference type="InterPro" id="IPR046887">
    <property type="entry name" value="RsmE_PUA-like"/>
</dbReference>
<proteinExistence type="inferred from homology"/>
<feature type="domain" description="Ribosomal RNA small subunit methyltransferase E methyltransferase" evidence="13">
    <location>
        <begin position="73"/>
        <end position="238"/>
    </location>
</feature>
<dbReference type="GO" id="GO:0005737">
    <property type="term" value="C:cytoplasm"/>
    <property type="evidence" value="ECO:0007669"/>
    <property type="project" value="UniProtKB-SubCell"/>
</dbReference>
<feature type="domain" description="Ribosomal RNA small subunit methyltransferase E PUA-like" evidence="14">
    <location>
        <begin position="20"/>
        <end position="64"/>
    </location>
</feature>
<comment type="subcellular location">
    <subcellularLocation>
        <location evidence="1 12">Cytoplasm</location>
    </subcellularLocation>
</comment>
<keyword evidence="7 12" id="KW-0489">Methyltransferase</keyword>
<dbReference type="InterPro" id="IPR006700">
    <property type="entry name" value="RsmE"/>
</dbReference>
<dbReference type="Gene3D" id="3.40.1280.10">
    <property type="match status" value="1"/>
</dbReference>
<dbReference type="RefSeq" id="WP_188816764.1">
    <property type="nucleotide sequence ID" value="NZ_BMOF01000007.1"/>
</dbReference>
<dbReference type="SUPFAM" id="SSF88697">
    <property type="entry name" value="PUA domain-like"/>
    <property type="match status" value="1"/>
</dbReference>
<dbReference type="Pfam" id="PF04452">
    <property type="entry name" value="Methyltrans_RNA"/>
    <property type="match status" value="1"/>
</dbReference>
<dbReference type="GO" id="GO:0070042">
    <property type="term" value="F:rRNA (uridine-N3-)-methyltransferase activity"/>
    <property type="evidence" value="ECO:0007669"/>
    <property type="project" value="TreeGrafter"/>
</dbReference>
<evidence type="ECO:0000256" key="11">
    <source>
        <dbReference type="ARBA" id="ARBA00047944"/>
    </source>
</evidence>
<dbReference type="InterPro" id="IPR046886">
    <property type="entry name" value="RsmE_MTase_dom"/>
</dbReference>
<dbReference type="PANTHER" id="PTHR30027">
    <property type="entry name" value="RIBOSOMAL RNA SMALL SUBUNIT METHYLTRANSFERASE E"/>
    <property type="match status" value="1"/>
</dbReference>
<evidence type="ECO:0000256" key="4">
    <source>
        <dbReference type="ARBA" id="ARBA00013673"/>
    </source>
</evidence>
<keyword evidence="16" id="KW-1185">Reference proteome</keyword>
<comment type="catalytic activity">
    <reaction evidence="11 12">
        <text>uridine(1498) in 16S rRNA + S-adenosyl-L-methionine = N(3)-methyluridine(1498) in 16S rRNA + S-adenosyl-L-homocysteine + H(+)</text>
        <dbReference type="Rhea" id="RHEA:42920"/>
        <dbReference type="Rhea" id="RHEA-COMP:10283"/>
        <dbReference type="Rhea" id="RHEA-COMP:10284"/>
        <dbReference type="ChEBI" id="CHEBI:15378"/>
        <dbReference type="ChEBI" id="CHEBI:57856"/>
        <dbReference type="ChEBI" id="CHEBI:59789"/>
        <dbReference type="ChEBI" id="CHEBI:65315"/>
        <dbReference type="ChEBI" id="CHEBI:74502"/>
        <dbReference type="EC" id="2.1.1.193"/>
    </reaction>
</comment>
<evidence type="ECO:0000256" key="9">
    <source>
        <dbReference type="ARBA" id="ARBA00022691"/>
    </source>
</evidence>
<comment type="similarity">
    <text evidence="2 12">Belongs to the RNA methyltransferase RsmE family.</text>
</comment>
<accession>A0A8J3FB63</accession>
<evidence type="ECO:0000256" key="8">
    <source>
        <dbReference type="ARBA" id="ARBA00022679"/>
    </source>
</evidence>
<sequence>MQRYWVPRERFAGDRAVLLDEDAHHAVRVMRLRAGDAVVVCDGEGGVWRAEIASASPREVVVRLVETVPEDRELPVELALAQSLPKGDKMDLILQKGTELGVGCFVPLVSARTVVKLDEKKAAQRQARWARIVKEAFEQSRRTLLPRVEPVRRWDEVLRLAGDYDAALLAHEGEGTVPLGAALAAVRPGQRVLALVGPEGGFAPEEVQAARGAGFVPVSLGKRVLRTETAGLFLAAALTYHFELTR</sequence>
<dbReference type="GO" id="GO:0070475">
    <property type="term" value="P:rRNA base methylation"/>
    <property type="evidence" value="ECO:0007669"/>
    <property type="project" value="TreeGrafter"/>
</dbReference>
<evidence type="ECO:0000259" key="13">
    <source>
        <dbReference type="Pfam" id="PF04452"/>
    </source>
</evidence>
<keyword evidence="9 12" id="KW-0949">S-adenosyl-L-methionine</keyword>
<evidence type="ECO:0000256" key="2">
    <source>
        <dbReference type="ARBA" id="ARBA00005528"/>
    </source>
</evidence>
<dbReference type="Proteomes" id="UP000637720">
    <property type="component" value="Unassembled WGS sequence"/>
</dbReference>
<evidence type="ECO:0000256" key="6">
    <source>
        <dbReference type="ARBA" id="ARBA00022552"/>
    </source>
</evidence>
<keyword evidence="8 12" id="KW-0808">Transferase</keyword>
<dbReference type="InterPro" id="IPR029028">
    <property type="entry name" value="Alpha/beta_knot_MTases"/>
</dbReference>
<dbReference type="PANTHER" id="PTHR30027:SF3">
    <property type="entry name" value="16S RRNA (URACIL(1498)-N(3))-METHYLTRANSFERASE"/>
    <property type="match status" value="1"/>
</dbReference>
<comment type="function">
    <text evidence="10 12">Specifically methylates the N3 position of the uracil ring of uridine 1498 (m3U1498) in 16S rRNA. Acts on the fully assembled 30S ribosomal subunit.</text>
</comment>
<evidence type="ECO:0000256" key="10">
    <source>
        <dbReference type="ARBA" id="ARBA00025699"/>
    </source>
</evidence>
<gene>
    <name evidence="15" type="ORF">GCM10007043_06240</name>
</gene>
<evidence type="ECO:0000256" key="7">
    <source>
        <dbReference type="ARBA" id="ARBA00022603"/>
    </source>
</evidence>
<dbReference type="CDD" id="cd18084">
    <property type="entry name" value="RsmE-like"/>
    <property type="match status" value="1"/>
</dbReference>
<dbReference type="NCBIfam" id="NF008692">
    <property type="entry name" value="PRK11713.1-5"/>
    <property type="match status" value="1"/>
</dbReference>
<reference evidence="15" key="1">
    <citation type="journal article" date="2014" name="Int. J. Syst. Evol. Microbiol.">
        <title>Complete genome sequence of Corynebacterium casei LMG S-19264T (=DSM 44701T), isolated from a smear-ripened cheese.</title>
        <authorList>
            <consortium name="US DOE Joint Genome Institute (JGI-PGF)"/>
            <person name="Walter F."/>
            <person name="Albersmeier A."/>
            <person name="Kalinowski J."/>
            <person name="Ruckert C."/>
        </authorList>
    </citation>
    <scope>NUCLEOTIDE SEQUENCE</scope>
    <source>
        <strain evidence="15">JCM 14719</strain>
    </source>
</reference>
<reference evidence="15" key="2">
    <citation type="submission" date="2020-09" db="EMBL/GenBank/DDBJ databases">
        <authorList>
            <person name="Sun Q."/>
            <person name="Ohkuma M."/>
        </authorList>
    </citation>
    <scope>NUCLEOTIDE SEQUENCE</scope>
    <source>
        <strain evidence="15">JCM 14719</strain>
    </source>
</reference>
<evidence type="ECO:0000259" key="14">
    <source>
        <dbReference type="Pfam" id="PF20260"/>
    </source>
</evidence>
<dbReference type="InterPro" id="IPR029026">
    <property type="entry name" value="tRNA_m1G_MTases_N"/>
</dbReference>
<dbReference type="EC" id="2.1.1.193" evidence="3 12"/>
<organism evidence="15 16">
    <name type="scientific">Calditerricola satsumensis</name>
    <dbReference type="NCBI Taxonomy" id="373054"/>
    <lineage>
        <taxon>Bacteria</taxon>
        <taxon>Bacillati</taxon>
        <taxon>Bacillota</taxon>
        <taxon>Bacilli</taxon>
        <taxon>Bacillales</taxon>
        <taxon>Bacillaceae</taxon>
        <taxon>Calditerricola</taxon>
    </lineage>
</organism>
<comment type="caution">
    <text evidence="15">The sequence shown here is derived from an EMBL/GenBank/DDBJ whole genome shotgun (WGS) entry which is preliminary data.</text>
</comment>
<dbReference type="Pfam" id="PF20260">
    <property type="entry name" value="PUA_4"/>
    <property type="match status" value="1"/>
</dbReference>
<name>A0A8J3FB63_9BACI</name>